<evidence type="ECO:0000313" key="2">
    <source>
        <dbReference type="Proteomes" id="UP000230605"/>
    </source>
</evidence>
<accession>A0A2G5HQJ4</accession>
<dbReference type="Proteomes" id="UP000230605">
    <property type="component" value="Chromosome 6"/>
</dbReference>
<dbReference type="AlphaFoldDB" id="A0A2G5HQJ4"/>
<protein>
    <submittedName>
        <fullName evidence="1">Uncharacterized protein</fullName>
    </submittedName>
</protein>
<gene>
    <name evidence="1" type="ORF">CB0940_08194</name>
</gene>
<sequence>MKAESQRCLNGSLGEPSIGRWASRFSSLMLCTLYIDVDFVILISCLCARAAAAATAESRCPWFFHTSGLESWSWELLDITDFRANEHCKRYLALRYLVKRTSPAV</sequence>
<proteinExistence type="predicted"/>
<comment type="caution">
    <text evidence="1">The sequence shown here is derived from an EMBL/GenBank/DDBJ whole genome shotgun (WGS) entry which is preliminary data.</text>
</comment>
<reference evidence="1 2" key="1">
    <citation type="submission" date="2015-10" db="EMBL/GenBank/DDBJ databases">
        <title>The cercosporin biosynthetic gene cluster was horizontally transferred to several fungal lineages and shown to be expanded in Cercospora beticola based on microsynteny with recipient genomes.</title>
        <authorList>
            <person name="De Jonge R."/>
            <person name="Ebert M.K."/>
            <person name="Suttle J.C."/>
            <person name="Jurick Ii W.M."/>
            <person name="Secor G.A."/>
            <person name="Thomma B.P."/>
            <person name="Van De Peer Y."/>
            <person name="Bolton M.D."/>
        </authorList>
    </citation>
    <scope>NUCLEOTIDE SEQUENCE [LARGE SCALE GENOMIC DNA]</scope>
    <source>
        <strain evidence="1 2">09-40</strain>
    </source>
</reference>
<dbReference type="EMBL" id="LKMD01000104">
    <property type="protein sequence ID" value="PIA94800.1"/>
    <property type="molecule type" value="Genomic_DNA"/>
</dbReference>
<name>A0A2G5HQJ4_CERBT</name>
<evidence type="ECO:0000313" key="1">
    <source>
        <dbReference type="EMBL" id="PIA94800.1"/>
    </source>
</evidence>
<dbReference type="OrthoDB" id="3645768at2759"/>
<organism evidence="1 2">
    <name type="scientific">Cercospora beticola</name>
    <name type="common">Sugarbeet leaf spot fungus</name>
    <dbReference type="NCBI Taxonomy" id="122368"/>
    <lineage>
        <taxon>Eukaryota</taxon>
        <taxon>Fungi</taxon>
        <taxon>Dikarya</taxon>
        <taxon>Ascomycota</taxon>
        <taxon>Pezizomycotina</taxon>
        <taxon>Dothideomycetes</taxon>
        <taxon>Dothideomycetidae</taxon>
        <taxon>Mycosphaerellales</taxon>
        <taxon>Mycosphaerellaceae</taxon>
        <taxon>Cercospora</taxon>
    </lineage>
</organism>